<comment type="caution">
    <text evidence="7">The sequence shown here is derived from an EMBL/GenBank/DDBJ whole genome shotgun (WGS) entry which is preliminary data.</text>
</comment>
<sequence>MGKRCVVVVVYDPEQQHAKRPRPNDEEAGGALVPYNAAAAAQHVVEDAQPLNAAAAAPEPQLVVEDAQPEPPCLRGHVLHALGLRGDLPMHFIDKKTVTSTDLDAHQNRFRLPSEGVLERLRPLLTLEELHAANLLYDPEPRAKKPKQLQLPAPPETSTSSEKVVKKKKRGRVHGGLPVRMVDLAAGASWELRLSRWESSHGTIVKGEGYLDFIRRCSFKENDHVEIWAFKQHYFRNFGVIMCYDSVLHLFIVKKDSGAPKTCRYCPPPAPAPVDESSELKLLAGPSS</sequence>
<evidence type="ECO:0000256" key="5">
    <source>
        <dbReference type="ARBA" id="ARBA00023242"/>
    </source>
</evidence>
<evidence type="ECO:0000256" key="1">
    <source>
        <dbReference type="ARBA" id="ARBA00004123"/>
    </source>
</evidence>
<accession>A0AAV5DWP4</accession>
<organism evidence="7 8">
    <name type="scientific">Eleusine coracana subsp. coracana</name>
    <dbReference type="NCBI Taxonomy" id="191504"/>
    <lineage>
        <taxon>Eukaryota</taxon>
        <taxon>Viridiplantae</taxon>
        <taxon>Streptophyta</taxon>
        <taxon>Embryophyta</taxon>
        <taxon>Tracheophyta</taxon>
        <taxon>Spermatophyta</taxon>
        <taxon>Magnoliopsida</taxon>
        <taxon>Liliopsida</taxon>
        <taxon>Poales</taxon>
        <taxon>Poaceae</taxon>
        <taxon>PACMAD clade</taxon>
        <taxon>Chloridoideae</taxon>
        <taxon>Cynodonteae</taxon>
        <taxon>Eleusininae</taxon>
        <taxon>Eleusine</taxon>
    </lineage>
</organism>
<dbReference type="EMBL" id="BQKI01000071">
    <property type="protein sequence ID" value="GJN14335.1"/>
    <property type="molecule type" value="Genomic_DNA"/>
</dbReference>
<keyword evidence="5" id="KW-0539">Nucleus</keyword>
<reference evidence="7" key="1">
    <citation type="journal article" date="2018" name="DNA Res.">
        <title>Multiple hybrid de novo genome assembly of finger millet, an orphan allotetraploid crop.</title>
        <authorList>
            <person name="Hatakeyama M."/>
            <person name="Aluri S."/>
            <person name="Balachadran M.T."/>
            <person name="Sivarajan S.R."/>
            <person name="Patrignani A."/>
            <person name="Gruter S."/>
            <person name="Poveda L."/>
            <person name="Shimizu-Inatsugi R."/>
            <person name="Baeten J."/>
            <person name="Francoijs K.J."/>
            <person name="Nataraja K.N."/>
            <person name="Reddy Y.A.N."/>
            <person name="Phadnis S."/>
            <person name="Ravikumar R.L."/>
            <person name="Schlapbach R."/>
            <person name="Sreeman S.M."/>
            <person name="Shimizu K.K."/>
        </authorList>
    </citation>
    <scope>NUCLEOTIDE SEQUENCE</scope>
</reference>
<dbReference type="InterPro" id="IPR015300">
    <property type="entry name" value="DNA-bd_pseudobarrel_sf"/>
</dbReference>
<evidence type="ECO:0000256" key="2">
    <source>
        <dbReference type="ARBA" id="ARBA00023015"/>
    </source>
</evidence>
<evidence type="ECO:0000313" key="8">
    <source>
        <dbReference type="Proteomes" id="UP001054889"/>
    </source>
</evidence>
<dbReference type="GO" id="GO:0005634">
    <property type="term" value="C:nucleus"/>
    <property type="evidence" value="ECO:0007669"/>
    <property type="project" value="UniProtKB-SubCell"/>
</dbReference>
<dbReference type="Gene3D" id="2.40.330.10">
    <property type="entry name" value="DNA-binding pseudobarrel domain"/>
    <property type="match status" value="1"/>
</dbReference>
<feature type="region of interest" description="Disordered" evidence="6">
    <location>
        <begin position="138"/>
        <end position="169"/>
    </location>
</feature>
<keyword evidence="2" id="KW-0805">Transcription regulation</keyword>
<dbReference type="AlphaFoldDB" id="A0AAV5DWP4"/>
<dbReference type="Proteomes" id="UP001054889">
    <property type="component" value="Unassembled WGS sequence"/>
</dbReference>
<dbReference type="PANTHER" id="PTHR34397:SF17">
    <property type="entry name" value="OS08G0290200 PROTEIN"/>
    <property type="match status" value="1"/>
</dbReference>
<evidence type="ECO:0000256" key="3">
    <source>
        <dbReference type="ARBA" id="ARBA00023125"/>
    </source>
</evidence>
<keyword evidence="4" id="KW-0804">Transcription</keyword>
<feature type="compositionally biased region" description="Low complexity" evidence="6">
    <location>
        <begin position="148"/>
        <end position="162"/>
    </location>
</feature>
<name>A0AAV5DWP4_ELECO</name>
<dbReference type="GO" id="GO:0003677">
    <property type="term" value="F:DNA binding"/>
    <property type="evidence" value="ECO:0007669"/>
    <property type="project" value="UniProtKB-KW"/>
</dbReference>
<evidence type="ECO:0000256" key="4">
    <source>
        <dbReference type="ARBA" id="ARBA00023163"/>
    </source>
</evidence>
<proteinExistence type="predicted"/>
<keyword evidence="3" id="KW-0238">DNA-binding</keyword>
<evidence type="ECO:0000256" key="6">
    <source>
        <dbReference type="SAM" id="MobiDB-lite"/>
    </source>
</evidence>
<comment type="subcellular location">
    <subcellularLocation>
        <location evidence="1">Nucleus</location>
    </subcellularLocation>
</comment>
<gene>
    <name evidence="7" type="primary">gb01149</name>
    <name evidence="7" type="ORF">PR202_gb01149</name>
</gene>
<dbReference type="SUPFAM" id="SSF101936">
    <property type="entry name" value="DNA-binding pseudobarrel domain"/>
    <property type="match status" value="1"/>
</dbReference>
<keyword evidence="8" id="KW-1185">Reference proteome</keyword>
<protein>
    <recommendedName>
        <fullName evidence="9">TF-B3 domain-containing protein</fullName>
    </recommendedName>
</protein>
<reference evidence="7" key="2">
    <citation type="submission" date="2021-12" db="EMBL/GenBank/DDBJ databases">
        <title>Resequencing data analysis of finger millet.</title>
        <authorList>
            <person name="Hatakeyama M."/>
            <person name="Aluri S."/>
            <person name="Balachadran M.T."/>
            <person name="Sivarajan S.R."/>
            <person name="Poveda L."/>
            <person name="Shimizu-Inatsugi R."/>
            <person name="Schlapbach R."/>
            <person name="Sreeman S.M."/>
            <person name="Shimizu K.K."/>
        </authorList>
    </citation>
    <scope>NUCLEOTIDE SEQUENCE</scope>
</reference>
<evidence type="ECO:0000313" key="7">
    <source>
        <dbReference type="EMBL" id="GJN14335.1"/>
    </source>
</evidence>
<evidence type="ECO:0008006" key="9">
    <source>
        <dbReference type="Google" id="ProtNLM"/>
    </source>
</evidence>
<dbReference type="PANTHER" id="PTHR34397">
    <property type="entry name" value="OS05G0237600 PROTEIN"/>
    <property type="match status" value="1"/>
</dbReference>